<dbReference type="EMBL" id="CP010802">
    <property type="protein sequence ID" value="ALC16606.1"/>
    <property type="molecule type" value="Genomic_DNA"/>
</dbReference>
<dbReference type="PANTHER" id="PTHR35271:SF1">
    <property type="entry name" value="ABC TRANSPORTER, SUBSTRATE-BINDING LIPOPROTEIN"/>
    <property type="match status" value="1"/>
</dbReference>
<evidence type="ECO:0000313" key="2">
    <source>
        <dbReference type="Proteomes" id="UP000057158"/>
    </source>
</evidence>
<dbReference type="Proteomes" id="UP000057158">
    <property type="component" value="Chromosome"/>
</dbReference>
<dbReference type="OrthoDB" id="5431021at2"/>
<dbReference type="AlphaFoldDB" id="A0A0M5IZ18"/>
<dbReference type="KEGG" id="des:DSOUD_1833"/>
<evidence type="ECO:0000313" key="1">
    <source>
        <dbReference type="EMBL" id="ALC16606.1"/>
    </source>
</evidence>
<dbReference type="Gene3D" id="3.40.50.2300">
    <property type="match status" value="2"/>
</dbReference>
<dbReference type="PATRIC" id="fig|1603606.3.peg.1988"/>
<dbReference type="CDD" id="cd06325">
    <property type="entry name" value="PBP1_ABC_unchar_transporter"/>
    <property type="match status" value="1"/>
</dbReference>
<protein>
    <submittedName>
        <fullName evidence="1">ABC transporter substrate-binding protein</fullName>
    </submittedName>
</protein>
<organism evidence="1 2">
    <name type="scientific">Desulfuromonas soudanensis</name>
    <dbReference type="NCBI Taxonomy" id="1603606"/>
    <lineage>
        <taxon>Bacteria</taxon>
        <taxon>Pseudomonadati</taxon>
        <taxon>Thermodesulfobacteriota</taxon>
        <taxon>Desulfuromonadia</taxon>
        <taxon>Desulfuromonadales</taxon>
        <taxon>Desulfuromonadaceae</taxon>
        <taxon>Desulfuromonas</taxon>
    </lineage>
</organism>
<gene>
    <name evidence="1" type="ORF">DSOUD_1833</name>
</gene>
<proteinExistence type="predicted"/>
<dbReference type="Pfam" id="PF04392">
    <property type="entry name" value="ABC_sub_bind"/>
    <property type="match status" value="1"/>
</dbReference>
<name>A0A0M5IZ18_9BACT</name>
<accession>A0A0M5IZ18</accession>
<dbReference type="RefSeq" id="WP_053550691.1">
    <property type="nucleotide sequence ID" value="NZ_CP010802.1"/>
</dbReference>
<dbReference type="PANTHER" id="PTHR35271">
    <property type="entry name" value="ABC TRANSPORTER, SUBSTRATE-BINDING LIPOPROTEIN-RELATED"/>
    <property type="match status" value="1"/>
</dbReference>
<dbReference type="InterPro" id="IPR007487">
    <property type="entry name" value="ABC_transpt-TYRBP-like"/>
</dbReference>
<sequence>MTGDLESYRQAHAAFMEKIEGTIPDDGGVEVYLQTPNPDPISWANSIRKAVGIGADIIITYGASATLAAKSEVRKTPVLFADVYDPVALHLVRDPLRPGGNLSGISSKTPLETLVKTFREIHAVRSMGVLFSSSDLGSLLQVKKIEDLGSGFGFEVLKRDIEDPREISEALSFLADRIDSLYITESPALHLGLGEVVDFSRGKSLPLLGQIPGLSDGGGLISLEADPVEQGELLADCLRQILDGRKIGDLPIRTPRKVSLVINLNVARSLGYKVPFQALSMATRVIR</sequence>
<reference evidence="1 2" key="1">
    <citation type="submission" date="2015-07" db="EMBL/GenBank/DDBJ databases">
        <title>Isolation and Genomic Characterization of a Novel Halophilic Metal-Reducing Deltaproteobacterium from the Deep Subsurface.</title>
        <authorList>
            <person name="Badalamenti J.P."/>
            <person name="Summers Z.M."/>
            <person name="Gralnick J.A."/>
            <person name="Bond D.R."/>
        </authorList>
    </citation>
    <scope>NUCLEOTIDE SEQUENCE [LARGE SCALE GENOMIC DNA]</scope>
    <source>
        <strain evidence="1 2">WTL</strain>
    </source>
</reference>
<keyword evidence="2" id="KW-1185">Reference proteome</keyword>